<dbReference type="OrthoDB" id="2298985at2"/>
<reference evidence="3 4" key="1">
    <citation type="journal article" date="2019" name="Syst. Appl. Microbiol.">
        <title>Polyphasic characterization of two novel Lactobacillus spp. isolated from blown salami packages: Description of Lactobacillus halodurans sp. nov. and Lactobacillus salsicarnum sp. nov.</title>
        <authorList>
            <person name="Schuster J.A."/>
            <person name="Klingl A."/>
            <person name="Vogel R.F."/>
            <person name="Ehrmann M.A."/>
        </authorList>
    </citation>
    <scope>NUCLEOTIDE SEQUENCE [LARGE SCALE GENOMIC DNA]</scope>
    <source>
        <strain evidence="2 3">TMW 1.1920</strain>
        <strain evidence="1 4">TMW 1.2172</strain>
    </source>
</reference>
<name>A0A5P0ZRV3_9LACO</name>
<dbReference type="Proteomes" id="UP000414364">
    <property type="component" value="Unassembled WGS sequence"/>
</dbReference>
<gene>
    <name evidence="2" type="ORF">FHL05_04215</name>
    <name evidence="1" type="ORF">FHL06_11480</name>
</gene>
<keyword evidence="3" id="KW-1185">Reference proteome</keyword>
<dbReference type="Proteomes" id="UP000371423">
    <property type="component" value="Unassembled WGS sequence"/>
</dbReference>
<evidence type="ECO:0000313" key="1">
    <source>
        <dbReference type="EMBL" id="MQS76958.1"/>
    </source>
</evidence>
<dbReference type="RefSeq" id="WP_153386720.1">
    <property type="nucleotide sequence ID" value="NZ_VDFO01000011.1"/>
</dbReference>
<accession>A0A5P0ZRV3</accession>
<dbReference type="EMBL" id="VDFO01000011">
    <property type="protein sequence ID" value="MQS97092.1"/>
    <property type="molecule type" value="Genomic_DNA"/>
</dbReference>
<evidence type="ECO:0000313" key="4">
    <source>
        <dbReference type="Proteomes" id="UP000414364"/>
    </source>
</evidence>
<evidence type="ECO:0000313" key="3">
    <source>
        <dbReference type="Proteomes" id="UP000371423"/>
    </source>
</evidence>
<dbReference type="EMBL" id="VDFP01000035">
    <property type="protein sequence ID" value="MQS76958.1"/>
    <property type="molecule type" value="Genomic_DNA"/>
</dbReference>
<organism evidence="1 4">
    <name type="scientific">Companilactobacillus halodurans</name>
    <dbReference type="NCBI Taxonomy" id="2584183"/>
    <lineage>
        <taxon>Bacteria</taxon>
        <taxon>Bacillati</taxon>
        <taxon>Bacillota</taxon>
        <taxon>Bacilli</taxon>
        <taxon>Lactobacillales</taxon>
        <taxon>Lactobacillaceae</taxon>
        <taxon>Companilactobacillus</taxon>
    </lineage>
</organism>
<dbReference type="AlphaFoldDB" id="A0A5P0ZRV3"/>
<evidence type="ECO:0000313" key="2">
    <source>
        <dbReference type="EMBL" id="MQS97092.1"/>
    </source>
</evidence>
<protein>
    <recommendedName>
        <fullName evidence="5">YtxH domain-containing protein</fullName>
    </recommendedName>
</protein>
<proteinExistence type="predicted"/>
<sequence>MKFFAGFIVGSISGAALQLFQSKDSTPKDNDTNIFQNIKDFKNIIADLQKNSAVVPEVVSGIQKDISNYASDIKPDVEQLQESIQTMKNNLDDLKENSH</sequence>
<comment type="caution">
    <text evidence="1">The sequence shown here is derived from an EMBL/GenBank/DDBJ whole genome shotgun (WGS) entry which is preliminary data.</text>
</comment>
<evidence type="ECO:0008006" key="5">
    <source>
        <dbReference type="Google" id="ProtNLM"/>
    </source>
</evidence>